<comment type="function">
    <text evidence="5">Catalyzes the cleavage of 2-amino-3-ketobutyrate to glycine and acetyl-CoA.</text>
</comment>
<sequence>MPATAFLQHLQQQIDEVKSEGLYKAERLISSQQSAAIRVGEREVLNFCANNYLGLANHPELIKAAQQGLDSHGFGVASVRFICGTQDIHKQLEQKISDFLGMEDTILYTSCFDANAGLFETLLGPEDAIISDALNHASIIDGVRLCKAKRYRYANNNMAELEKQLQQAVADGARYKLIATDGVFSMDGVIANLKGICDLADQYDAMVMVDDSHAVGFVGANGRGTHEYCQVMDRVDIITGTLGKALGGASGGYTSARKEIVEWLRQRSRPYLFSNSVAPAIVTASIRVLDLLAEGGALRAQLWQNAEYFRQRMEAAGFTLAGKDHAIIPVMLGDAKVAAEMAQRMLAEGIYVVGFSFPVVPKGQARIRTQISAAHSREQLDQAIDAFIRIGKEMGVIQ</sequence>
<evidence type="ECO:0000259" key="6">
    <source>
        <dbReference type="Pfam" id="PF00155"/>
    </source>
</evidence>
<dbReference type="EC" id="2.3.1.29" evidence="5"/>
<comment type="cofactor">
    <cofactor evidence="5">
        <name>pyridoxal 5'-phosphate</name>
        <dbReference type="ChEBI" id="CHEBI:597326"/>
    </cofactor>
    <text evidence="5">Binds 1 pyridoxal phosphate per subunit.</text>
</comment>
<feature type="binding site" description="in other chain" evidence="5">
    <location>
        <begin position="210"/>
        <end position="213"/>
    </location>
    <ligand>
        <name>pyridoxal 5'-phosphate</name>
        <dbReference type="ChEBI" id="CHEBI:597326"/>
        <note>ligand shared between dimeric partners</note>
    </ligand>
</feature>
<evidence type="ECO:0000256" key="4">
    <source>
        <dbReference type="ARBA" id="ARBA00023315"/>
    </source>
</evidence>
<evidence type="ECO:0000256" key="1">
    <source>
        <dbReference type="ARBA" id="ARBA00008392"/>
    </source>
</evidence>
<accession>A0ABT9GKS3</accession>
<feature type="binding site" evidence="5">
    <location>
        <position position="368"/>
    </location>
    <ligand>
        <name>substrate</name>
    </ligand>
</feature>
<dbReference type="InterPro" id="IPR015421">
    <property type="entry name" value="PyrdxlP-dep_Trfase_major"/>
</dbReference>
<dbReference type="Gene3D" id="3.40.640.10">
    <property type="entry name" value="Type I PLP-dependent aspartate aminotransferase-like (Major domain)"/>
    <property type="match status" value="1"/>
</dbReference>
<dbReference type="GO" id="GO:0008890">
    <property type="term" value="F:glycine C-acetyltransferase activity"/>
    <property type="evidence" value="ECO:0007669"/>
    <property type="project" value="UniProtKB-EC"/>
</dbReference>
<dbReference type="InterPro" id="IPR050087">
    <property type="entry name" value="AON_synthase_class-II"/>
</dbReference>
<proteinExistence type="inferred from homology"/>
<dbReference type="InterPro" id="IPR015422">
    <property type="entry name" value="PyrdxlP-dep_Trfase_small"/>
</dbReference>
<dbReference type="RefSeq" id="WP_305943769.1">
    <property type="nucleotide sequence ID" value="NZ_JAUZVY010000001.1"/>
</dbReference>
<dbReference type="Gene3D" id="3.90.1150.10">
    <property type="entry name" value="Aspartate Aminotransferase, domain 1"/>
    <property type="match status" value="1"/>
</dbReference>
<dbReference type="InterPro" id="IPR011282">
    <property type="entry name" value="2am3keto_CoA_ligase"/>
</dbReference>
<comment type="pathway">
    <text evidence="5">Amino-acid degradation; L-threonine degradation via oxydo-reductase pathway; glycine from L-threonine: step 2/2.</text>
</comment>
<dbReference type="CDD" id="cd06454">
    <property type="entry name" value="KBL_like"/>
    <property type="match status" value="1"/>
</dbReference>
<comment type="similarity">
    <text evidence="1 5">Belongs to the class-II pyridoxal-phosphate-dependent aminotransferase family.</text>
</comment>
<feature type="binding site" description="in other chain" evidence="5">
    <location>
        <begin position="241"/>
        <end position="244"/>
    </location>
    <ligand>
        <name>pyridoxal 5'-phosphate</name>
        <dbReference type="ChEBI" id="CHEBI:597326"/>
        <note>ligand shared between dimeric partners</note>
    </ligand>
</feature>
<comment type="subunit">
    <text evidence="5">Homodimer.</text>
</comment>
<protein>
    <recommendedName>
        <fullName evidence="5">2-amino-3-ketobutyrate coenzyme A ligase</fullName>
        <shortName evidence="5">AKB ligase</shortName>
        <ecNumber evidence="5">2.3.1.29</ecNumber>
    </recommendedName>
    <alternativeName>
        <fullName evidence="5">Glycine acetyltransferase</fullName>
    </alternativeName>
</protein>
<dbReference type="HAMAP" id="MF_00985">
    <property type="entry name" value="2am3keto_CoA_ligase"/>
    <property type="match status" value="1"/>
</dbReference>
<keyword evidence="2 5" id="KW-0808">Transferase</keyword>
<name>A0ABT9GKS3_9GAMM</name>
<feature type="domain" description="Aminotransferase class I/classII large" evidence="6">
    <location>
        <begin position="43"/>
        <end position="387"/>
    </location>
</feature>
<dbReference type="InterPro" id="IPR004839">
    <property type="entry name" value="Aminotransferase_I/II_large"/>
</dbReference>
<dbReference type="PROSITE" id="PS00599">
    <property type="entry name" value="AA_TRANSFER_CLASS_2"/>
    <property type="match status" value="1"/>
</dbReference>
<feature type="binding site" description="in other chain" evidence="5">
    <location>
        <position position="185"/>
    </location>
    <ligand>
        <name>pyridoxal 5'-phosphate</name>
        <dbReference type="ChEBI" id="CHEBI:597326"/>
        <note>ligand shared between dimeric partners</note>
    </ligand>
</feature>
<dbReference type="EMBL" id="JAUZVY010000001">
    <property type="protein sequence ID" value="MDP4527534.1"/>
    <property type="molecule type" value="Genomic_DNA"/>
</dbReference>
<dbReference type="NCBIfam" id="NF005394">
    <property type="entry name" value="PRK06939.1"/>
    <property type="match status" value="1"/>
</dbReference>
<gene>
    <name evidence="5" type="primary">kbl</name>
    <name evidence="7" type="ORF">Q3O59_00640</name>
</gene>
<feature type="binding site" evidence="5">
    <location>
        <position position="136"/>
    </location>
    <ligand>
        <name>substrate</name>
    </ligand>
</feature>
<feature type="modified residue" description="N6-(pyridoxal phosphate)lysine" evidence="5">
    <location>
        <position position="244"/>
    </location>
</feature>
<dbReference type="Proteomes" id="UP001236258">
    <property type="component" value="Unassembled WGS sequence"/>
</dbReference>
<evidence type="ECO:0000256" key="5">
    <source>
        <dbReference type="HAMAP-Rule" id="MF_00985"/>
    </source>
</evidence>
<keyword evidence="3 5" id="KW-0663">Pyridoxal phosphate</keyword>
<dbReference type="InterPro" id="IPR001917">
    <property type="entry name" value="Aminotrans_II_pyridoxalP_BS"/>
</dbReference>
<evidence type="ECO:0000313" key="7">
    <source>
        <dbReference type="EMBL" id="MDP4527534.1"/>
    </source>
</evidence>
<feature type="binding site" evidence="5">
    <location>
        <begin position="274"/>
        <end position="275"/>
    </location>
    <ligand>
        <name>pyridoxal 5'-phosphate</name>
        <dbReference type="ChEBI" id="CHEBI:597326"/>
        <note>ligand shared between dimeric partners</note>
    </ligand>
</feature>
<dbReference type="InterPro" id="IPR015424">
    <property type="entry name" value="PyrdxlP-dep_Trfase"/>
</dbReference>
<keyword evidence="8" id="KW-1185">Reference proteome</keyword>
<dbReference type="PANTHER" id="PTHR13693">
    <property type="entry name" value="CLASS II AMINOTRANSFERASE/8-AMINO-7-OXONONANOATE SYNTHASE"/>
    <property type="match status" value="1"/>
</dbReference>
<evidence type="ECO:0000256" key="2">
    <source>
        <dbReference type="ARBA" id="ARBA00022679"/>
    </source>
</evidence>
<comment type="caution">
    <text evidence="7">The sequence shown here is derived from an EMBL/GenBank/DDBJ whole genome shotgun (WGS) entry which is preliminary data.</text>
</comment>
<evidence type="ECO:0000313" key="8">
    <source>
        <dbReference type="Proteomes" id="UP001236258"/>
    </source>
</evidence>
<dbReference type="Pfam" id="PF00155">
    <property type="entry name" value="Aminotran_1_2"/>
    <property type="match status" value="1"/>
</dbReference>
<comment type="catalytic activity">
    <reaction evidence="5">
        <text>glycine + acetyl-CoA = (2S)-2-amino-3-oxobutanoate + CoA</text>
        <dbReference type="Rhea" id="RHEA:20736"/>
        <dbReference type="ChEBI" id="CHEBI:57287"/>
        <dbReference type="ChEBI" id="CHEBI:57288"/>
        <dbReference type="ChEBI" id="CHEBI:57305"/>
        <dbReference type="ChEBI" id="CHEBI:78948"/>
        <dbReference type="EC" id="2.3.1.29"/>
    </reaction>
</comment>
<dbReference type="NCBIfam" id="TIGR01822">
    <property type="entry name" value="2am3keto_CoA"/>
    <property type="match status" value="1"/>
</dbReference>
<organism evidence="7 8">
    <name type="scientific">Alkalimonas delamerensis</name>
    <dbReference type="NCBI Taxonomy" id="265981"/>
    <lineage>
        <taxon>Bacteria</taxon>
        <taxon>Pseudomonadati</taxon>
        <taxon>Pseudomonadota</taxon>
        <taxon>Gammaproteobacteria</taxon>
        <taxon>Alkalimonas</taxon>
    </lineage>
</organism>
<keyword evidence="4 5" id="KW-0012">Acyltransferase</keyword>
<reference evidence="7 8" key="1">
    <citation type="submission" date="2023-08" db="EMBL/GenBank/DDBJ databases">
        <authorList>
            <person name="Joshi A."/>
            <person name="Thite S."/>
        </authorList>
    </citation>
    <scope>NUCLEOTIDE SEQUENCE [LARGE SCALE GENOMIC DNA]</scope>
    <source>
        <strain evidence="7 8">1E1</strain>
    </source>
</reference>
<dbReference type="PANTHER" id="PTHR13693:SF102">
    <property type="entry name" value="2-AMINO-3-KETOBUTYRATE COENZYME A LIGASE, MITOCHONDRIAL"/>
    <property type="match status" value="1"/>
</dbReference>
<feature type="binding site" description="in other chain" evidence="5">
    <location>
        <begin position="111"/>
        <end position="112"/>
    </location>
    <ligand>
        <name>pyridoxal 5'-phosphate</name>
        <dbReference type="ChEBI" id="CHEBI:597326"/>
        <note>ligand shared between dimeric partners</note>
    </ligand>
</feature>
<dbReference type="SUPFAM" id="SSF53383">
    <property type="entry name" value="PLP-dependent transferases"/>
    <property type="match status" value="1"/>
</dbReference>
<evidence type="ECO:0000256" key="3">
    <source>
        <dbReference type="ARBA" id="ARBA00022898"/>
    </source>
</evidence>